<sequence>MMNSPLPMQSARTSFGLLKKTAGAGLSTAPRAKGNYMGTQLAKAAVLIRCAGLVIGLAGCLAVFAQVMFASVPAADRWPFYAFNAGCALLVVAKVFEWISRRPKPVQLEQ</sequence>
<evidence type="ECO:0000256" key="1">
    <source>
        <dbReference type="SAM" id="Phobius"/>
    </source>
</evidence>
<evidence type="ECO:0000313" key="3">
    <source>
        <dbReference type="Proteomes" id="UP000276506"/>
    </source>
</evidence>
<keyword evidence="1" id="KW-0812">Transmembrane</keyword>
<accession>A0A427DPS1</accession>
<feature type="transmembrane region" description="Helical" evidence="1">
    <location>
        <begin position="46"/>
        <end position="72"/>
    </location>
</feature>
<proteinExistence type="predicted"/>
<name>A0A427DPS1_9GAMM</name>
<keyword evidence="1" id="KW-0472">Membrane</keyword>
<gene>
    <name evidence="2" type="ORF">EGJ28_21360</name>
</gene>
<dbReference type="Proteomes" id="UP000276506">
    <property type="component" value="Unassembled WGS sequence"/>
</dbReference>
<keyword evidence="1" id="KW-1133">Transmembrane helix</keyword>
<reference evidence="2 3" key="1">
    <citation type="submission" date="2018-10" db="EMBL/GenBank/DDBJ databases">
        <title>Transmission dynamics of multidrug resistant bacteria on intensive care unit surfaces.</title>
        <authorList>
            <person name="D'Souza A.W."/>
            <person name="Potter R.F."/>
            <person name="Wallace M."/>
            <person name="Shupe A."/>
            <person name="Patel S."/>
            <person name="Sun S."/>
            <person name="Gul D."/>
            <person name="Kwon J.H."/>
            <person name="Andleeb S."/>
            <person name="Burnham C.-A.D."/>
            <person name="Dantas G."/>
        </authorList>
    </citation>
    <scope>NUCLEOTIDE SEQUENCE [LARGE SCALE GENOMIC DNA]</scope>
    <source>
        <strain evidence="2 3">PX_177</strain>
    </source>
</reference>
<evidence type="ECO:0000313" key="2">
    <source>
        <dbReference type="EMBL" id="RRV05489.1"/>
    </source>
</evidence>
<protein>
    <submittedName>
        <fullName evidence="2">Uncharacterized protein</fullName>
    </submittedName>
</protein>
<dbReference type="AlphaFoldDB" id="A0A427DPS1"/>
<feature type="transmembrane region" description="Helical" evidence="1">
    <location>
        <begin position="78"/>
        <end position="96"/>
    </location>
</feature>
<dbReference type="EMBL" id="RHQL01000018">
    <property type="protein sequence ID" value="RRV05489.1"/>
    <property type="molecule type" value="Genomic_DNA"/>
</dbReference>
<comment type="caution">
    <text evidence="2">The sequence shown here is derived from an EMBL/GenBank/DDBJ whole genome shotgun (WGS) entry which is preliminary data.</text>
</comment>
<organism evidence="2 3">
    <name type="scientific">Stutzerimonas xanthomarina</name>
    <dbReference type="NCBI Taxonomy" id="271420"/>
    <lineage>
        <taxon>Bacteria</taxon>
        <taxon>Pseudomonadati</taxon>
        <taxon>Pseudomonadota</taxon>
        <taxon>Gammaproteobacteria</taxon>
        <taxon>Pseudomonadales</taxon>
        <taxon>Pseudomonadaceae</taxon>
        <taxon>Stutzerimonas</taxon>
    </lineage>
</organism>